<organism evidence="3 4">
    <name type="scientific">Acanthoscelides obtectus</name>
    <name type="common">Bean weevil</name>
    <name type="synonym">Bruchus obtectus</name>
    <dbReference type="NCBI Taxonomy" id="200917"/>
    <lineage>
        <taxon>Eukaryota</taxon>
        <taxon>Metazoa</taxon>
        <taxon>Ecdysozoa</taxon>
        <taxon>Arthropoda</taxon>
        <taxon>Hexapoda</taxon>
        <taxon>Insecta</taxon>
        <taxon>Pterygota</taxon>
        <taxon>Neoptera</taxon>
        <taxon>Endopterygota</taxon>
        <taxon>Coleoptera</taxon>
        <taxon>Polyphaga</taxon>
        <taxon>Cucujiformia</taxon>
        <taxon>Chrysomeloidea</taxon>
        <taxon>Chrysomelidae</taxon>
        <taxon>Bruchinae</taxon>
        <taxon>Bruchini</taxon>
        <taxon>Acanthoscelides</taxon>
    </lineage>
</organism>
<dbReference type="InterPro" id="IPR013087">
    <property type="entry name" value="Znf_C2H2_type"/>
</dbReference>
<dbReference type="PROSITE" id="PS50157">
    <property type="entry name" value="ZINC_FINGER_C2H2_2"/>
    <property type="match status" value="1"/>
</dbReference>
<dbReference type="GO" id="GO:0008270">
    <property type="term" value="F:zinc ion binding"/>
    <property type="evidence" value="ECO:0007669"/>
    <property type="project" value="UniProtKB-KW"/>
</dbReference>
<evidence type="ECO:0000313" key="4">
    <source>
        <dbReference type="Proteomes" id="UP001152888"/>
    </source>
</evidence>
<dbReference type="Gene3D" id="3.30.160.60">
    <property type="entry name" value="Classic Zinc Finger"/>
    <property type="match status" value="1"/>
</dbReference>
<keyword evidence="4" id="KW-1185">Reference proteome</keyword>
<accession>A0A9P0MA28</accession>
<keyword evidence="1" id="KW-0862">Zinc</keyword>
<dbReference type="Pfam" id="PF00096">
    <property type="entry name" value="zf-C2H2"/>
    <property type="match status" value="1"/>
</dbReference>
<sequence>MYTCSECGKNFTRLDNLRRHARNICKIELESTSQAKKIKLDSSPETLPKTVFRPPTQEHYNIEQTQRWCKTYQQRYSDAELSDPDLVHQLHISTLKTVSATSNKMCLRLKKRSFEYLYRALKVNMKVFAKYVLQTKDVVDITSSNTTNKVIDDKVDLPVVYKHFTDEIISQLSEFEKKDSGKLFR</sequence>
<proteinExistence type="predicted"/>
<name>A0A9P0MA28_ACAOB</name>
<evidence type="ECO:0000256" key="1">
    <source>
        <dbReference type="PROSITE-ProRule" id="PRU00042"/>
    </source>
</evidence>
<dbReference type="InterPro" id="IPR036236">
    <property type="entry name" value="Znf_C2H2_sf"/>
</dbReference>
<dbReference type="OrthoDB" id="2419425at2759"/>
<evidence type="ECO:0000313" key="3">
    <source>
        <dbReference type="EMBL" id="CAH2009285.1"/>
    </source>
</evidence>
<dbReference type="FunFam" id="3.30.160.60:FF:000038">
    <property type="entry name" value="Zinc finger protein 624"/>
    <property type="match status" value="1"/>
</dbReference>
<dbReference type="EMBL" id="CAKOFQ010007870">
    <property type="protein sequence ID" value="CAH2009285.1"/>
    <property type="molecule type" value="Genomic_DNA"/>
</dbReference>
<feature type="domain" description="C2H2-type" evidence="2">
    <location>
        <begin position="2"/>
        <end position="22"/>
    </location>
</feature>
<evidence type="ECO:0000259" key="2">
    <source>
        <dbReference type="PROSITE" id="PS50157"/>
    </source>
</evidence>
<dbReference type="Proteomes" id="UP001152888">
    <property type="component" value="Unassembled WGS sequence"/>
</dbReference>
<protein>
    <recommendedName>
        <fullName evidence="2">C2H2-type domain-containing protein</fullName>
    </recommendedName>
</protein>
<comment type="caution">
    <text evidence="3">The sequence shown here is derived from an EMBL/GenBank/DDBJ whole genome shotgun (WGS) entry which is preliminary data.</text>
</comment>
<reference evidence="3" key="1">
    <citation type="submission" date="2022-03" db="EMBL/GenBank/DDBJ databases">
        <authorList>
            <person name="Sayadi A."/>
        </authorList>
    </citation>
    <scope>NUCLEOTIDE SEQUENCE</scope>
</reference>
<dbReference type="SUPFAM" id="SSF57667">
    <property type="entry name" value="beta-beta-alpha zinc fingers"/>
    <property type="match status" value="1"/>
</dbReference>
<dbReference type="AlphaFoldDB" id="A0A9P0MA28"/>
<keyword evidence="1" id="KW-0863">Zinc-finger</keyword>
<gene>
    <name evidence="3" type="ORF">ACAOBT_LOCUS30746</name>
</gene>
<keyword evidence="1" id="KW-0479">Metal-binding</keyword>